<evidence type="ECO:0000313" key="3">
    <source>
        <dbReference type="Proteomes" id="UP001560267"/>
    </source>
</evidence>
<dbReference type="PROSITE" id="PS51733">
    <property type="entry name" value="BPL_LPL_CATALYTIC"/>
    <property type="match status" value="1"/>
</dbReference>
<keyword evidence="2" id="KW-0436">Ligase</keyword>
<name>A0ABV3Y3U6_9ACTN</name>
<dbReference type="GO" id="GO:0016874">
    <property type="term" value="F:ligase activity"/>
    <property type="evidence" value="ECO:0007669"/>
    <property type="project" value="UniProtKB-KW"/>
</dbReference>
<dbReference type="SUPFAM" id="SSF55681">
    <property type="entry name" value="Class II aaRS and biotin synthetases"/>
    <property type="match status" value="1"/>
</dbReference>
<proteinExistence type="predicted"/>
<comment type="caution">
    <text evidence="2">The sequence shown here is derived from an EMBL/GenBank/DDBJ whole genome shotgun (WGS) entry which is preliminary data.</text>
</comment>
<dbReference type="Gene3D" id="3.30.930.10">
    <property type="entry name" value="Bira Bifunctional Protein, Domain 2"/>
    <property type="match status" value="1"/>
</dbReference>
<reference evidence="2 3" key="1">
    <citation type="submission" date="2024-07" db="EMBL/GenBank/DDBJ databases">
        <title>Draft Genome Sequence of Ferrimicrobium acidiphilum Strain YE2023, Isolated from a Pulp of Bioleach Reactor.</title>
        <authorList>
            <person name="Elkina Y.A."/>
            <person name="Bulaeva A.G."/>
            <person name="Beletsky A.V."/>
            <person name="Mardanov A.V."/>
        </authorList>
    </citation>
    <scope>NUCLEOTIDE SEQUENCE [LARGE SCALE GENOMIC DNA]</scope>
    <source>
        <strain evidence="2 3">YE2023</strain>
    </source>
</reference>
<protein>
    <submittedName>
        <fullName evidence="2">Biotin/lipoate A/B protein ligase family protein</fullName>
    </submittedName>
</protein>
<dbReference type="PANTHER" id="PTHR43679">
    <property type="entry name" value="OCTANOYLTRANSFERASE LIPM-RELATED"/>
    <property type="match status" value="1"/>
</dbReference>
<dbReference type="Proteomes" id="UP001560267">
    <property type="component" value="Unassembled WGS sequence"/>
</dbReference>
<dbReference type="Pfam" id="PF21948">
    <property type="entry name" value="LplA-B_cat"/>
    <property type="match status" value="1"/>
</dbReference>
<gene>
    <name evidence="2" type="ORF">AB6A68_05065</name>
</gene>
<dbReference type="PANTHER" id="PTHR43679:SF2">
    <property type="entry name" value="OCTANOYL-[GCVH]:PROTEIN N-OCTANOYLTRANSFERASE"/>
    <property type="match status" value="1"/>
</dbReference>
<dbReference type="EMBL" id="JBFSHR010000012">
    <property type="protein sequence ID" value="MEX6429208.1"/>
    <property type="molecule type" value="Genomic_DNA"/>
</dbReference>
<dbReference type="InterPro" id="IPR004143">
    <property type="entry name" value="BPL_LPL_catalytic"/>
</dbReference>
<accession>A0ABV3Y3U6</accession>
<keyword evidence="3" id="KW-1185">Reference proteome</keyword>
<feature type="domain" description="BPL/LPL catalytic" evidence="1">
    <location>
        <begin position="30"/>
        <end position="215"/>
    </location>
</feature>
<evidence type="ECO:0000313" key="2">
    <source>
        <dbReference type="EMBL" id="MEX6429208.1"/>
    </source>
</evidence>
<dbReference type="InterPro" id="IPR050664">
    <property type="entry name" value="Octanoyltrans_LipM/LipL"/>
</dbReference>
<dbReference type="InterPro" id="IPR045864">
    <property type="entry name" value="aa-tRNA-synth_II/BPL/LPL"/>
</dbReference>
<sequence length="325" mass="34641">MVFGVELAVHDFGFVDPIDSQALWHALVEEVEGPTLTFMRPNSAYVSLGMHRHVREIDEAVIRMRGLPVLRRYVGGGPVYLDQNQLFFQVYLPKSMAVGPHALLLTRLLSPAVSAFRAIGVDAILDEHGEISVGRRKLCGHGAGEIGSGVVVVGNCIESFDATEAAGILNEPKLVKECAARLMARYVGPPEPMKAGETFTEAAVEAYCDLFGATTVVGIPARAYEGRLAEVRAGLTDPAFVAGNDLGLTPPDRLEVIKVRAGVLLLVGKGKDWLAIAIITFGELEELTVACATCDLVGKEAVDFLATGDEVGGAFLRRLSGLTGV</sequence>
<evidence type="ECO:0000259" key="1">
    <source>
        <dbReference type="PROSITE" id="PS51733"/>
    </source>
</evidence>
<dbReference type="RefSeq" id="WP_369084346.1">
    <property type="nucleotide sequence ID" value="NZ_JBFSHR010000012.1"/>
</dbReference>
<organism evidence="2 3">
    <name type="scientific">Ferrimicrobium acidiphilum</name>
    <dbReference type="NCBI Taxonomy" id="121039"/>
    <lineage>
        <taxon>Bacteria</taxon>
        <taxon>Bacillati</taxon>
        <taxon>Actinomycetota</taxon>
        <taxon>Acidimicrobiia</taxon>
        <taxon>Acidimicrobiales</taxon>
        <taxon>Acidimicrobiaceae</taxon>
        <taxon>Ferrimicrobium</taxon>
    </lineage>
</organism>